<evidence type="ECO:0000313" key="3">
    <source>
        <dbReference type="Proteomes" id="UP000663850"/>
    </source>
</evidence>
<proteinExistence type="predicted"/>
<accession>A0A8H3CZQ3</accession>
<name>A0A8H3CZQ3_9AGAM</name>
<sequence length="768" mass="87120">MENTSLINVFPQEILVRTLHYCDYVTIIRFSLTCKKAQRVVSCSVSLQLHIELEINGLEIADGSSGGNPNYSLALKELRDHQDAWYNLRLGPMVQQSVGASDIDVPDWDLRNGTYHGEFRASEPDDDDDFHVDHTQIAVLGSSTIPPPTNFEKEFSSCVVDPTQDLAVLVEDEQEVYVTIIRFSLTCKKAYEIVSFSVSLQLHIELEINGLEIANGSSKGSINYSSTLKELKEYQNAWFNMKFSPMIQQPIGDPKVEVPNWDLRSGTYFGDFRVSELEHEEDFLVDHTQIAVLGSSNLPPPINFGKKFNHNAVDPNQDLVILVEDEIEGSEFARFHLRSGTTGQAHPLAEYPVLTVSFDSTFLRKNNLLDASVGAWPEIMGNYFTVKIYWPETSCEISEILLWDWKTGILLSRIYLEHRSARCTFLDKERLLVYSVLPENDTQSTRIALLVYRIPIATIDHEVPPDANSCVPLYPKHDPILIFELPELHPSWEVTGQHFMLGSEPLPGDVVYTKSATLLCSHVTTFCLGFRIWNNPRRQRYVYGSRKGTPTDFHVLVSVHHLLPYLLGRQSDGVTTRIIPWSQWGTVATRWFIEDHSIEHLTDRIYRSQYIRSTTTKSGQAQLISIVDFNAPLIKRYQYTATATSRAKRASADKSEKNAVLEGNGMTEGRLFQTRIGSTRLPVPTIGKALNHEVLTETIGSDMKTIIRAGFKDPVVSCLPYRVVTKVQLMPTHGHWRIHGEYLVGIPRRDWSENIPFSLYKLELSSQE</sequence>
<feature type="domain" description="F-box" evidence="1">
    <location>
        <begin position="10"/>
        <end position="42"/>
    </location>
</feature>
<dbReference type="Proteomes" id="UP000663850">
    <property type="component" value="Unassembled WGS sequence"/>
</dbReference>
<evidence type="ECO:0000313" key="2">
    <source>
        <dbReference type="EMBL" id="CAE6501717.1"/>
    </source>
</evidence>
<dbReference type="AlphaFoldDB" id="A0A8H3CZQ3"/>
<dbReference type="InterPro" id="IPR001810">
    <property type="entry name" value="F-box_dom"/>
</dbReference>
<organism evidence="2 3">
    <name type="scientific">Rhizoctonia solani</name>
    <dbReference type="NCBI Taxonomy" id="456999"/>
    <lineage>
        <taxon>Eukaryota</taxon>
        <taxon>Fungi</taxon>
        <taxon>Dikarya</taxon>
        <taxon>Basidiomycota</taxon>
        <taxon>Agaricomycotina</taxon>
        <taxon>Agaricomycetes</taxon>
        <taxon>Cantharellales</taxon>
        <taxon>Ceratobasidiaceae</taxon>
        <taxon>Rhizoctonia</taxon>
    </lineage>
</organism>
<evidence type="ECO:0000259" key="1">
    <source>
        <dbReference type="Pfam" id="PF00646"/>
    </source>
</evidence>
<dbReference type="EMBL" id="CAJMWZ010005184">
    <property type="protein sequence ID" value="CAE6501717.1"/>
    <property type="molecule type" value="Genomic_DNA"/>
</dbReference>
<gene>
    <name evidence="2" type="ORF">RDB_LOCUS95782</name>
</gene>
<dbReference type="CDD" id="cd09917">
    <property type="entry name" value="F-box_SF"/>
    <property type="match status" value="1"/>
</dbReference>
<reference evidence="2" key="1">
    <citation type="submission" date="2021-01" db="EMBL/GenBank/DDBJ databases">
        <authorList>
            <person name="Kaushik A."/>
        </authorList>
    </citation>
    <scope>NUCLEOTIDE SEQUENCE</scope>
    <source>
        <strain evidence="2">Type strain: AG8-Rh-89/</strain>
    </source>
</reference>
<protein>
    <recommendedName>
        <fullName evidence="1">F-box domain-containing protein</fullName>
    </recommendedName>
</protein>
<dbReference type="Pfam" id="PF00646">
    <property type="entry name" value="F-box"/>
    <property type="match status" value="1"/>
</dbReference>
<comment type="caution">
    <text evidence="2">The sequence shown here is derived from an EMBL/GenBank/DDBJ whole genome shotgun (WGS) entry which is preliminary data.</text>
</comment>